<evidence type="ECO:0000259" key="16">
    <source>
        <dbReference type="Pfam" id="PF01502"/>
    </source>
</evidence>
<comment type="catalytic activity">
    <reaction evidence="1 15">
        <text>1-(5-phospho-beta-D-ribosyl)-5'-AMP + H2O = 1-(5-phospho-beta-D-ribosyl)-5-[(5-phospho-beta-D-ribosylamino)methylideneamino]imidazole-4-carboxamide</text>
        <dbReference type="Rhea" id="RHEA:20049"/>
        <dbReference type="ChEBI" id="CHEBI:15377"/>
        <dbReference type="ChEBI" id="CHEBI:58435"/>
        <dbReference type="ChEBI" id="CHEBI:59457"/>
        <dbReference type="EC" id="3.5.4.19"/>
    </reaction>
</comment>
<keyword evidence="18" id="KW-1185">Reference proteome</keyword>
<feature type="region of interest" description="Phosphoribosyl-ATP pyrophosphohydrolase" evidence="15">
    <location>
        <begin position="124"/>
        <end position="215"/>
    </location>
</feature>
<dbReference type="SUPFAM" id="SSF101386">
    <property type="entry name" value="all-alpha NTP pyrophosphatases"/>
    <property type="match status" value="1"/>
</dbReference>
<reference evidence="18" key="1">
    <citation type="journal article" date="2010" name="Stand. Genomic Sci.">
        <title>Complete genome sequence of Thermocrinis albus type strain (HI 11/12T).</title>
        <authorList>
            <person name="Wirth R."/>
            <person name="Sikorski J."/>
            <person name="Brambilla E."/>
            <person name="Misra M."/>
            <person name="Lapidus A."/>
            <person name="Copeland A."/>
            <person name="Nolan M."/>
            <person name="Lucas S."/>
            <person name="Chen F."/>
            <person name="Tice H."/>
            <person name="Cheng J.F."/>
            <person name="Han C."/>
            <person name="Detter J.C."/>
            <person name="Tapia R."/>
            <person name="Bruce D."/>
            <person name="Goodwin L."/>
            <person name="Pitluck S."/>
            <person name="Pati A."/>
            <person name="Anderson I."/>
            <person name="Ivanova N."/>
            <person name="Mavromatis K."/>
            <person name="Mikhailova N."/>
            <person name="Chen A."/>
            <person name="Palaniappan K."/>
            <person name="Bilek Y."/>
            <person name="Hader T."/>
            <person name="Land M."/>
            <person name="Hauser L."/>
            <person name="Chang Y.J."/>
            <person name="Jeffries C.D."/>
            <person name="Tindall B.J."/>
            <person name="Rohde M."/>
            <person name="Goker M."/>
            <person name="Bristow J."/>
            <person name="Eisen J.A."/>
            <person name="Markowitz V."/>
            <person name="Hugenholtz P."/>
            <person name="Kyrpides N.C."/>
            <person name="Klenk H.P."/>
        </authorList>
    </citation>
    <scope>NUCLEOTIDE SEQUENCE [LARGE SCALE GENOMIC DNA]</scope>
    <source>
        <strain evidence="18">DSM 14484 / JCM 11386 / HI 11/12</strain>
    </source>
</reference>
<dbReference type="NCBIfam" id="NF000768">
    <property type="entry name" value="PRK00051.1"/>
    <property type="match status" value="1"/>
</dbReference>
<name>D3SN13_THEAH</name>
<dbReference type="EMBL" id="CP001931">
    <property type="protein sequence ID" value="ADC90143.1"/>
    <property type="molecule type" value="Genomic_DNA"/>
</dbReference>
<comment type="catalytic activity">
    <reaction evidence="2 15">
        <text>1-(5-phospho-beta-D-ribosyl)-ATP + H2O = 1-(5-phospho-beta-D-ribosyl)-5'-AMP + diphosphate + H(+)</text>
        <dbReference type="Rhea" id="RHEA:22828"/>
        <dbReference type="ChEBI" id="CHEBI:15377"/>
        <dbReference type="ChEBI" id="CHEBI:15378"/>
        <dbReference type="ChEBI" id="CHEBI:33019"/>
        <dbReference type="ChEBI" id="CHEBI:59457"/>
        <dbReference type="ChEBI" id="CHEBI:73183"/>
        <dbReference type="EC" id="3.6.1.31"/>
    </reaction>
</comment>
<organism evidence="17 18">
    <name type="scientific">Thermocrinis albus (strain DSM 14484 / JCM 11386 / HI 11/12)</name>
    <dbReference type="NCBI Taxonomy" id="638303"/>
    <lineage>
        <taxon>Bacteria</taxon>
        <taxon>Pseudomonadati</taxon>
        <taxon>Aquificota</taxon>
        <taxon>Aquificia</taxon>
        <taxon>Aquificales</taxon>
        <taxon>Aquificaceae</taxon>
        <taxon>Thermocrinis</taxon>
    </lineage>
</organism>
<evidence type="ECO:0000256" key="10">
    <source>
        <dbReference type="ARBA" id="ARBA00022741"/>
    </source>
</evidence>
<evidence type="ECO:0000256" key="4">
    <source>
        <dbReference type="ARBA" id="ARBA00005169"/>
    </source>
</evidence>
<dbReference type="HOGENOM" id="CLU_048577_3_1_0"/>
<dbReference type="NCBIfam" id="TIGR03188">
    <property type="entry name" value="histidine_hisI"/>
    <property type="match status" value="1"/>
</dbReference>
<dbReference type="GO" id="GO:0005524">
    <property type="term" value="F:ATP binding"/>
    <property type="evidence" value="ECO:0007669"/>
    <property type="project" value="UniProtKB-KW"/>
</dbReference>
<dbReference type="EC" id="3.5.4.19" evidence="15"/>
<evidence type="ECO:0000256" key="15">
    <source>
        <dbReference type="HAMAP-Rule" id="MF_01019"/>
    </source>
</evidence>
<keyword evidence="9 15" id="KW-0028">Amino-acid biosynthesis</keyword>
<evidence type="ECO:0000256" key="9">
    <source>
        <dbReference type="ARBA" id="ARBA00022605"/>
    </source>
</evidence>
<keyword evidence="12 15" id="KW-0067">ATP-binding</keyword>
<dbReference type="FunFam" id="3.10.20.810:FF:000001">
    <property type="entry name" value="Histidine biosynthesis bifunctional protein HisIE"/>
    <property type="match status" value="1"/>
</dbReference>
<dbReference type="InterPro" id="IPR038019">
    <property type="entry name" value="PRib_AMP_CycHydrolase_sf"/>
</dbReference>
<evidence type="ECO:0000313" key="18">
    <source>
        <dbReference type="Proteomes" id="UP000002043"/>
    </source>
</evidence>
<feature type="region of interest" description="Phosphoribosyl-AMP cyclohydrolase" evidence="15">
    <location>
        <begin position="1"/>
        <end position="123"/>
    </location>
</feature>
<evidence type="ECO:0000256" key="8">
    <source>
        <dbReference type="ARBA" id="ARBA00022490"/>
    </source>
</evidence>
<keyword evidence="14 15" id="KW-0511">Multifunctional enzyme</keyword>
<dbReference type="InterPro" id="IPR002496">
    <property type="entry name" value="PRib_AMP_CycHydrolase_dom"/>
</dbReference>
<dbReference type="Pfam" id="PF01502">
    <property type="entry name" value="PRA-CH"/>
    <property type="match status" value="1"/>
</dbReference>
<dbReference type="InterPro" id="IPR021130">
    <property type="entry name" value="PRib-ATP_PPHydrolase-like"/>
</dbReference>
<evidence type="ECO:0000256" key="14">
    <source>
        <dbReference type="ARBA" id="ARBA00023268"/>
    </source>
</evidence>
<evidence type="ECO:0000256" key="1">
    <source>
        <dbReference type="ARBA" id="ARBA00000024"/>
    </source>
</evidence>
<dbReference type="GO" id="GO:0000105">
    <property type="term" value="P:L-histidine biosynthetic process"/>
    <property type="evidence" value="ECO:0007669"/>
    <property type="project" value="UniProtKB-UniRule"/>
</dbReference>
<dbReference type="eggNOG" id="COG0140">
    <property type="taxonomic scope" value="Bacteria"/>
</dbReference>
<dbReference type="InterPro" id="IPR023019">
    <property type="entry name" value="His_synth_HisIE"/>
</dbReference>
<dbReference type="HAMAP" id="MF_01019">
    <property type="entry name" value="HisIE"/>
    <property type="match status" value="1"/>
</dbReference>
<gene>
    <name evidence="15" type="primary">hisI</name>
    <name evidence="15" type="synonym">hisIE</name>
    <name evidence="17" type="ordered locus">Thal_1514</name>
</gene>
<evidence type="ECO:0000313" key="17">
    <source>
        <dbReference type="EMBL" id="ADC90143.1"/>
    </source>
</evidence>
<dbReference type="Pfam" id="PF01503">
    <property type="entry name" value="PRA-PH"/>
    <property type="match status" value="1"/>
</dbReference>
<evidence type="ECO:0000256" key="13">
    <source>
        <dbReference type="ARBA" id="ARBA00023102"/>
    </source>
</evidence>
<dbReference type="Gene3D" id="1.10.287.1080">
    <property type="entry name" value="MazG-like"/>
    <property type="match status" value="1"/>
</dbReference>
<dbReference type="EC" id="3.6.1.31" evidence="15"/>
<keyword evidence="10 15" id="KW-0547">Nucleotide-binding</keyword>
<dbReference type="RefSeq" id="WP_012992549.1">
    <property type="nucleotide sequence ID" value="NC_013894.1"/>
</dbReference>
<dbReference type="Proteomes" id="UP000002043">
    <property type="component" value="Chromosome"/>
</dbReference>
<sequence length="215" mass="24568">MKYSADVLDSIRWNEEGLVVVVAQDYNTGEVRMVAWANREALLKTLETGFAHYYSRSRRSLWKKGETSGQLQRVLQVRVDCDGDAVLYIIHQEQGVACHTGERNCFFRSIDGSKVTKPLPFEVLARLQEVIEDRLLKKPQDSYTVKIYMEGEDRILQKLGEEAVESLLALKGGDPQRIKEELSDLLYFMVLSLTTKGVSVAEVMEELSRRFKTSE</sequence>
<comment type="similarity">
    <text evidence="6 15">In the C-terminal section; belongs to the PRA-PH family.</text>
</comment>
<dbReference type="SUPFAM" id="SSF141734">
    <property type="entry name" value="HisI-like"/>
    <property type="match status" value="1"/>
</dbReference>
<evidence type="ECO:0000256" key="3">
    <source>
        <dbReference type="ARBA" id="ARBA00004496"/>
    </source>
</evidence>
<dbReference type="InterPro" id="IPR008179">
    <property type="entry name" value="HisE"/>
</dbReference>
<feature type="domain" description="Phosphoribosyl-AMP cyclohydrolase" evidence="16">
    <location>
        <begin position="33"/>
        <end position="107"/>
    </location>
</feature>
<dbReference type="CDD" id="cd11534">
    <property type="entry name" value="NTP-PPase_HisIE_like"/>
    <property type="match status" value="1"/>
</dbReference>
<comment type="pathway">
    <text evidence="5 15">Amino-acid biosynthesis; L-histidine biosynthesis; L-histidine from 5-phospho-alpha-D-ribose 1-diphosphate: step 2/9.</text>
</comment>
<accession>D3SN13</accession>
<evidence type="ECO:0000256" key="5">
    <source>
        <dbReference type="ARBA" id="ARBA00005204"/>
    </source>
</evidence>
<dbReference type="KEGG" id="tal:Thal_1514"/>
<evidence type="ECO:0000256" key="7">
    <source>
        <dbReference type="ARBA" id="ARBA00008299"/>
    </source>
</evidence>
<dbReference type="InterPro" id="IPR026660">
    <property type="entry name" value="PRA-CH"/>
</dbReference>
<proteinExistence type="inferred from homology"/>
<dbReference type="HAMAP" id="MF_01021">
    <property type="entry name" value="HisI"/>
    <property type="match status" value="1"/>
</dbReference>
<dbReference type="STRING" id="638303.Thal_1514"/>
<dbReference type="HAMAP" id="MF_01020">
    <property type="entry name" value="HisE"/>
    <property type="match status" value="1"/>
</dbReference>
<keyword evidence="11 15" id="KW-0378">Hydrolase</keyword>
<dbReference type="GO" id="GO:0005737">
    <property type="term" value="C:cytoplasm"/>
    <property type="evidence" value="ECO:0007669"/>
    <property type="project" value="UniProtKB-SubCell"/>
</dbReference>
<dbReference type="AlphaFoldDB" id="D3SN13"/>
<protein>
    <recommendedName>
        <fullName evidence="15">Histidine biosynthesis bifunctional protein HisIE</fullName>
    </recommendedName>
    <domain>
        <recommendedName>
            <fullName evidence="15">Phosphoribosyl-AMP cyclohydrolase</fullName>
            <shortName evidence="15">PRA-CH</shortName>
            <ecNumber evidence="15">3.5.4.19</ecNumber>
        </recommendedName>
    </domain>
    <domain>
        <recommendedName>
            <fullName evidence="15">Phosphoribosyl-ATP pyrophosphatase</fullName>
            <shortName evidence="15">PRA-PH</shortName>
            <ecNumber evidence="15">3.6.1.31</ecNumber>
        </recommendedName>
    </domain>
</protein>
<comment type="subcellular location">
    <subcellularLocation>
        <location evidence="3 15">Cytoplasm</location>
    </subcellularLocation>
</comment>
<evidence type="ECO:0000256" key="6">
    <source>
        <dbReference type="ARBA" id="ARBA00007731"/>
    </source>
</evidence>
<keyword evidence="13 15" id="KW-0368">Histidine biosynthesis</keyword>
<keyword evidence="8 15" id="KW-0963">Cytoplasm</keyword>
<dbReference type="eggNOG" id="COG0139">
    <property type="taxonomic scope" value="Bacteria"/>
</dbReference>
<dbReference type="GO" id="GO:0004635">
    <property type="term" value="F:phosphoribosyl-AMP cyclohydrolase activity"/>
    <property type="evidence" value="ECO:0007669"/>
    <property type="project" value="UniProtKB-UniRule"/>
</dbReference>
<dbReference type="Gene3D" id="3.10.20.810">
    <property type="entry name" value="Phosphoribosyl-AMP cyclohydrolase"/>
    <property type="match status" value="1"/>
</dbReference>
<dbReference type="PANTHER" id="PTHR42945:SF1">
    <property type="entry name" value="HISTIDINE BIOSYNTHESIS BIFUNCTIONAL PROTEIN HIS7"/>
    <property type="match status" value="1"/>
</dbReference>
<evidence type="ECO:0000256" key="12">
    <source>
        <dbReference type="ARBA" id="ARBA00022840"/>
    </source>
</evidence>
<dbReference type="UniPathway" id="UPA00031">
    <property type="reaction ID" value="UER00007"/>
</dbReference>
<evidence type="ECO:0000256" key="2">
    <source>
        <dbReference type="ARBA" id="ARBA00001460"/>
    </source>
</evidence>
<evidence type="ECO:0000256" key="11">
    <source>
        <dbReference type="ARBA" id="ARBA00022801"/>
    </source>
</evidence>
<dbReference type="PANTHER" id="PTHR42945">
    <property type="entry name" value="HISTIDINE BIOSYNTHESIS BIFUNCTIONAL PROTEIN"/>
    <property type="match status" value="1"/>
</dbReference>
<comment type="pathway">
    <text evidence="4 15">Amino-acid biosynthesis; L-histidine biosynthesis; L-histidine from 5-phospho-alpha-D-ribose 1-diphosphate: step 3/9.</text>
</comment>
<comment type="similarity">
    <text evidence="7 15">In the N-terminal section; belongs to the PRA-CH family.</text>
</comment>
<dbReference type="GO" id="GO:0004636">
    <property type="term" value="F:phosphoribosyl-ATP diphosphatase activity"/>
    <property type="evidence" value="ECO:0007669"/>
    <property type="project" value="UniProtKB-UniRule"/>
</dbReference>
<dbReference type="NCBIfam" id="NF002747">
    <property type="entry name" value="PRK02759.1"/>
    <property type="match status" value="1"/>
</dbReference>
<dbReference type="OrthoDB" id="9795769at2"/>